<evidence type="ECO:0000313" key="2">
    <source>
        <dbReference type="EnsemblPlants" id="TuG1812G0200001690.01.T01.cds462410"/>
    </source>
</evidence>
<dbReference type="SUPFAM" id="SSF53098">
    <property type="entry name" value="Ribonuclease H-like"/>
    <property type="match status" value="1"/>
</dbReference>
<reference evidence="2" key="2">
    <citation type="submission" date="2018-03" db="EMBL/GenBank/DDBJ databases">
        <title>The Triticum urartu genome reveals the dynamic nature of wheat genome evolution.</title>
        <authorList>
            <person name="Ling H."/>
            <person name="Ma B."/>
            <person name="Shi X."/>
            <person name="Liu H."/>
            <person name="Dong L."/>
            <person name="Sun H."/>
            <person name="Cao Y."/>
            <person name="Gao Q."/>
            <person name="Zheng S."/>
            <person name="Li Y."/>
            <person name="Yu Y."/>
            <person name="Du H."/>
            <person name="Qi M."/>
            <person name="Li Y."/>
            <person name="Yu H."/>
            <person name="Cui Y."/>
            <person name="Wang N."/>
            <person name="Chen C."/>
            <person name="Wu H."/>
            <person name="Zhao Y."/>
            <person name="Zhang J."/>
            <person name="Li Y."/>
            <person name="Zhou W."/>
            <person name="Zhang B."/>
            <person name="Hu W."/>
            <person name="Eijk M."/>
            <person name="Tang J."/>
            <person name="Witsenboer H."/>
            <person name="Zhao S."/>
            <person name="Li Z."/>
            <person name="Zhang A."/>
            <person name="Wang D."/>
            <person name="Liang C."/>
        </authorList>
    </citation>
    <scope>NUCLEOTIDE SEQUENCE [LARGE SCALE GENOMIC DNA]</scope>
    <source>
        <strain evidence="2">cv. G1812</strain>
    </source>
</reference>
<dbReference type="GO" id="GO:0003676">
    <property type="term" value="F:nucleic acid binding"/>
    <property type="evidence" value="ECO:0007669"/>
    <property type="project" value="InterPro"/>
</dbReference>
<dbReference type="InterPro" id="IPR001584">
    <property type="entry name" value="Integrase_cat-core"/>
</dbReference>
<dbReference type="Gene3D" id="3.30.420.10">
    <property type="entry name" value="Ribonuclease H-like superfamily/Ribonuclease H"/>
    <property type="match status" value="1"/>
</dbReference>
<dbReference type="PANTHER" id="PTHR37984">
    <property type="entry name" value="PROTEIN CBG26694"/>
    <property type="match status" value="1"/>
</dbReference>
<accession>A0A8R7PBH5</accession>
<keyword evidence="3" id="KW-1185">Reference proteome</keyword>
<evidence type="ECO:0000313" key="3">
    <source>
        <dbReference type="Proteomes" id="UP000015106"/>
    </source>
</evidence>
<dbReference type="PANTHER" id="PTHR37984:SF15">
    <property type="entry name" value="INTEGRASE CATALYTIC DOMAIN-CONTAINING PROTEIN"/>
    <property type="match status" value="1"/>
</dbReference>
<dbReference type="Gramene" id="TuG1812G0200001690.01.T01">
    <property type="protein sequence ID" value="TuG1812G0200001690.01.T01.cds462410"/>
    <property type="gene ID" value="TuG1812G0200001690.01"/>
</dbReference>
<dbReference type="GO" id="GO:0015074">
    <property type="term" value="P:DNA integration"/>
    <property type="evidence" value="ECO:0007669"/>
    <property type="project" value="InterPro"/>
</dbReference>
<name>A0A8R7PBH5_TRIUA</name>
<dbReference type="Proteomes" id="UP000015106">
    <property type="component" value="Chromosome 2"/>
</dbReference>
<dbReference type="InterPro" id="IPR050951">
    <property type="entry name" value="Retrovirus_Pol_polyprotein"/>
</dbReference>
<dbReference type="AlphaFoldDB" id="A0A8R7PBH5"/>
<protein>
    <recommendedName>
        <fullName evidence="1">Integrase catalytic domain-containing protein</fullName>
    </recommendedName>
</protein>
<reference evidence="2" key="3">
    <citation type="submission" date="2022-06" db="UniProtKB">
        <authorList>
            <consortium name="EnsemblPlants"/>
        </authorList>
    </citation>
    <scope>IDENTIFICATION</scope>
</reference>
<dbReference type="InterPro" id="IPR012337">
    <property type="entry name" value="RNaseH-like_sf"/>
</dbReference>
<dbReference type="PROSITE" id="PS50994">
    <property type="entry name" value="INTEGRASE"/>
    <property type="match status" value="1"/>
</dbReference>
<reference evidence="3" key="1">
    <citation type="journal article" date="2013" name="Nature">
        <title>Draft genome of the wheat A-genome progenitor Triticum urartu.</title>
        <authorList>
            <person name="Ling H.Q."/>
            <person name="Zhao S."/>
            <person name="Liu D."/>
            <person name="Wang J."/>
            <person name="Sun H."/>
            <person name="Zhang C."/>
            <person name="Fan H."/>
            <person name="Li D."/>
            <person name="Dong L."/>
            <person name="Tao Y."/>
            <person name="Gao C."/>
            <person name="Wu H."/>
            <person name="Li Y."/>
            <person name="Cui Y."/>
            <person name="Guo X."/>
            <person name="Zheng S."/>
            <person name="Wang B."/>
            <person name="Yu K."/>
            <person name="Liang Q."/>
            <person name="Yang W."/>
            <person name="Lou X."/>
            <person name="Chen J."/>
            <person name="Feng M."/>
            <person name="Jian J."/>
            <person name="Zhang X."/>
            <person name="Luo G."/>
            <person name="Jiang Y."/>
            <person name="Liu J."/>
            <person name="Wang Z."/>
            <person name="Sha Y."/>
            <person name="Zhang B."/>
            <person name="Wu H."/>
            <person name="Tang D."/>
            <person name="Shen Q."/>
            <person name="Xue P."/>
            <person name="Zou S."/>
            <person name="Wang X."/>
            <person name="Liu X."/>
            <person name="Wang F."/>
            <person name="Yang Y."/>
            <person name="An X."/>
            <person name="Dong Z."/>
            <person name="Zhang K."/>
            <person name="Zhang X."/>
            <person name="Luo M.C."/>
            <person name="Dvorak J."/>
            <person name="Tong Y."/>
            <person name="Wang J."/>
            <person name="Yang H."/>
            <person name="Li Z."/>
            <person name="Wang D."/>
            <person name="Zhang A."/>
            <person name="Wang J."/>
        </authorList>
    </citation>
    <scope>NUCLEOTIDE SEQUENCE</scope>
    <source>
        <strain evidence="3">cv. G1812</strain>
    </source>
</reference>
<proteinExistence type="predicted"/>
<dbReference type="EnsemblPlants" id="TuG1812G0200001690.01.T01">
    <property type="protein sequence ID" value="TuG1812G0200001690.01.T01.cds462410"/>
    <property type="gene ID" value="TuG1812G0200001690.01"/>
</dbReference>
<evidence type="ECO:0000259" key="1">
    <source>
        <dbReference type="PROSITE" id="PS50994"/>
    </source>
</evidence>
<dbReference type="InterPro" id="IPR036397">
    <property type="entry name" value="RNaseH_sf"/>
</dbReference>
<sequence length="164" mass="19179">MTNIYMYHGLPHALVFDRGRIFTSKLWRELFRQAGTELCMSSAYHPQTDGTTERVDQCLESYLRCFVHACPHRWFQWLHQAEFWYNTFKHSTLGASPFETLYGHPPRHFGIVDASGTAPSDLVDWMHERALMTALLKQQLERARQRMKDLADKHRSECSFAVGD</sequence>
<organism evidence="2 3">
    <name type="scientific">Triticum urartu</name>
    <name type="common">Red wild einkorn</name>
    <name type="synonym">Crithodium urartu</name>
    <dbReference type="NCBI Taxonomy" id="4572"/>
    <lineage>
        <taxon>Eukaryota</taxon>
        <taxon>Viridiplantae</taxon>
        <taxon>Streptophyta</taxon>
        <taxon>Embryophyta</taxon>
        <taxon>Tracheophyta</taxon>
        <taxon>Spermatophyta</taxon>
        <taxon>Magnoliopsida</taxon>
        <taxon>Liliopsida</taxon>
        <taxon>Poales</taxon>
        <taxon>Poaceae</taxon>
        <taxon>BOP clade</taxon>
        <taxon>Pooideae</taxon>
        <taxon>Triticodae</taxon>
        <taxon>Triticeae</taxon>
        <taxon>Triticinae</taxon>
        <taxon>Triticum</taxon>
    </lineage>
</organism>
<feature type="domain" description="Integrase catalytic" evidence="1">
    <location>
        <begin position="1"/>
        <end position="105"/>
    </location>
</feature>